<dbReference type="EMBL" id="PNCM01000017">
    <property type="protein sequence ID" value="TMP81055.1"/>
    <property type="molecule type" value="Genomic_DNA"/>
</dbReference>
<feature type="signal peptide" evidence="1">
    <location>
        <begin position="1"/>
        <end position="24"/>
    </location>
</feature>
<dbReference type="Proteomes" id="UP000307362">
    <property type="component" value="Unassembled WGS sequence"/>
</dbReference>
<feature type="chain" id="PRO_5024319503" evidence="1">
    <location>
        <begin position="25"/>
        <end position="73"/>
    </location>
</feature>
<organism evidence="2 3">
    <name type="scientific">Pseudoalteromonas phenolica</name>
    <dbReference type="NCBI Taxonomy" id="161398"/>
    <lineage>
        <taxon>Bacteria</taxon>
        <taxon>Pseudomonadati</taxon>
        <taxon>Pseudomonadota</taxon>
        <taxon>Gammaproteobacteria</taxon>
        <taxon>Alteromonadales</taxon>
        <taxon>Pseudoalteromonadaceae</taxon>
        <taxon>Pseudoalteromonas</taxon>
    </lineage>
</organism>
<reference evidence="3" key="2">
    <citation type="submission" date="2019-06" db="EMBL/GenBank/DDBJ databases">
        <title>Co-occurence of chitin degradation, pigmentation and bioactivity in marine Pseudoalteromonas.</title>
        <authorList>
            <person name="Sonnenschein E.C."/>
            <person name="Bech P.K."/>
        </authorList>
    </citation>
    <scope>NUCLEOTIDE SEQUENCE [LARGE SCALE GENOMIC DNA]</scope>
    <source>
        <strain evidence="3">S1189</strain>
    </source>
</reference>
<proteinExistence type="predicted"/>
<evidence type="ECO:0000313" key="3">
    <source>
        <dbReference type="Proteomes" id="UP000307362"/>
    </source>
</evidence>
<name>A0A5S3YU18_9GAMM</name>
<dbReference type="AlphaFoldDB" id="A0A5S3YU18"/>
<gene>
    <name evidence="2" type="ORF">CWB73_09385</name>
</gene>
<reference evidence="2 3" key="1">
    <citation type="submission" date="2017-12" db="EMBL/GenBank/DDBJ databases">
        <authorList>
            <person name="Paulsen S."/>
            <person name="Gram L.K."/>
        </authorList>
    </citation>
    <scope>NUCLEOTIDE SEQUENCE [LARGE SCALE GENOMIC DNA]</scope>
    <source>
        <strain evidence="2 3">S1189</strain>
    </source>
</reference>
<comment type="caution">
    <text evidence="2">The sequence shown here is derived from an EMBL/GenBank/DDBJ whole genome shotgun (WGS) entry which is preliminary data.</text>
</comment>
<accession>A0A5S3YU18</accession>
<sequence length="73" mass="8046">MKIKSMILGAVAAITLSLSSPSQAYGYDFWLVNCSKDNGTLIWIEMTYSTKARNASMSRCFADGGSPSYEYVF</sequence>
<evidence type="ECO:0000256" key="1">
    <source>
        <dbReference type="SAM" id="SignalP"/>
    </source>
</evidence>
<keyword evidence="1" id="KW-0732">Signal</keyword>
<dbReference type="OrthoDB" id="9768249at2"/>
<evidence type="ECO:0000313" key="2">
    <source>
        <dbReference type="EMBL" id="TMP81055.1"/>
    </source>
</evidence>
<dbReference type="RefSeq" id="WP_138567379.1">
    <property type="nucleotide sequence ID" value="NZ_PNCM01000017.1"/>
</dbReference>
<protein>
    <submittedName>
        <fullName evidence="2">Uncharacterized protein</fullName>
    </submittedName>
</protein>